<keyword evidence="5 6" id="KW-0472">Membrane</keyword>
<comment type="caution">
    <text evidence="7">The sequence shown here is derived from an EMBL/GenBank/DDBJ whole genome shotgun (WGS) entry which is preliminary data.</text>
</comment>
<organism evidence="7 8">
    <name type="scientific">Cytobacillus citreus</name>
    <dbReference type="NCBI Taxonomy" id="2833586"/>
    <lineage>
        <taxon>Bacteria</taxon>
        <taxon>Bacillati</taxon>
        <taxon>Bacillota</taxon>
        <taxon>Bacilli</taxon>
        <taxon>Bacillales</taxon>
        <taxon>Bacillaceae</taxon>
        <taxon>Cytobacillus</taxon>
    </lineage>
</organism>
<dbReference type="InterPro" id="IPR043428">
    <property type="entry name" value="LivM-like"/>
</dbReference>
<feature type="transmembrane region" description="Helical" evidence="6">
    <location>
        <begin position="62"/>
        <end position="82"/>
    </location>
</feature>
<keyword evidence="4 6" id="KW-1133">Transmembrane helix</keyword>
<comment type="subcellular location">
    <subcellularLocation>
        <location evidence="1">Cell membrane</location>
        <topology evidence="1">Multi-pass membrane protein</topology>
    </subcellularLocation>
</comment>
<accession>A0ABS5NR14</accession>
<dbReference type="Pfam" id="PF02653">
    <property type="entry name" value="BPD_transp_2"/>
    <property type="match status" value="1"/>
</dbReference>
<feature type="transmembrane region" description="Helical" evidence="6">
    <location>
        <begin position="12"/>
        <end position="31"/>
    </location>
</feature>
<feature type="transmembrane region" description="Helical" evidence="6">
    <location>
        <begin position="151"/>
        <end position="172"/>
    </location>
</feature>
<evidence type="ECO:0000313" key="7">
    <source>
        <dbReference type="EMBL" id="MBS4189573.1"/>
    </source>
</evidence>
<feature type="transmembrane region" description="Helical" evidence="6">
    <location>
        <begin position="38"/>
        <end position="56"/>
    </location>
</feature>
<dbReference type="PANTHER" id="PTHR30482">
    <property type="entry name" value="HIGH-AFFINITY BRANCHED-CHAIN AMINO ACID TRANSPORT SYSTEM PERMEASE"/>
    <property type="match status" value="1"/>
</dbReference>
<evidence type="ECO:0000256" key="5">
    <source>
        <dbReference type="ARBA" id="ARBA00023136"/>
    </source>
</evidence>
<dbReference type="PANTHER" id="PTHR30482:SF10">
    <property type="entry name" value="HIGH-AFFINITY BRANCHED-CHAIN AMINO ACID TRANSPORT PROTEIN BRAE"/>
    <property type="match status" value="1"/>
</dbReference>
<evidence type="ECO:0000256" key="1">
    <source>
        <dbReference type="ARBA" id="ARBA00004651"/>
    </source>
</evidence>
<gene>
    <name evidence="7" type="ORF">KHA94_05025</name>
</gene>
<dbReference type="RefSeq" id="WP_213101306.1">
    <property type="nucleotide sequence ID" value="NZ_JAGYPM010000001.1"/>
</dbReference>
<evidence type="ECO:0000256" key="2">
    <source>
        <dbReference type="ARBA" id="ARBA00022475"/>
    </source>
</evidence>
<feature type="transmembrane region" description="Helical" evidence="6">
    <location>
        <begin position="242"/>
        <end position="267"/>
    </location>
</feature>
<evidence type="ECO:0000256" key="3">
    <source>
        <dbReference type="ARBA" id="ARBA00022692"/>
    </source>
</evidence>
<proteinExistence type="predicted"/>
<sequence length="326" mass="35887">MLVEIVNPYYLQVGSFILINIILGLSIYVTLSSGQLSLGNAGFMGIGAYTSALLTLNFDVPIIVGVIAGAVVAGLFGILVGIPSLRLQGVYLAIATLGFGEVIRVFFVNWESVTKGAVGISGIPHIGREIFMVLKDAGFDPAIIGLKNNQFVFLTVFFVLLLINILLVWFIFRQQNSRIGRAFAAIKMDEKAAESMGINITYYKVLAFVQGALISGFAGALFAHVMSYISPADFSYHRAVEILIFAVFGGSEVIVGAIFGATFLTLMPEMLRFISEYRYMIYGLILLLMMAFRPQGLIDVQVLHWFQKLRLPKRRAEHGSKNQKHL</sequence>
<feature type="transmembrane region" description="Helical" evidence="6">
    <location>
        <begin position="205"/>
        <end position="230"/>
    </location>
</feature>
<reference evidence="7 8" key="1">
    <citation type="submission" date="2021-05" db="EMBL/GenBank/DDBJ databases">
        <title>Novel Bacillus species.</title>
        <authorList>
            <person name="Liu G."/>
        </authorList>
    </citation>
    <scope>NUCLEOTIDE SEQUENCE [LARGE SCALE GENOMIC DNA]</scope>
    <source>
        <strain evidence="7 8">FJAT-49705</strain>
    </source>
</reference>
<evidence type="ECO:0000256" key="6">
    <source>
        <dbReference type="SAM" id="Phobius"/>
    </source>
</evidence>
<keyword evidence="8" id="KW-1185">Reference proteome</keyword>
<feature type="transmembrane region" description="Helical" evidence="6">
    <location>
        <begin position="89"/>
        <end position="107"/>
    </location>
</feature>
<protein>
    <submittedName>
        <fullName evidence="7">Branched-chain amino acid ABC transporter permease</fullName>
    </submittedName>
</protein>
<name>A0ABS5NR14_9BACI</name>
<dbReference type="CDD" id="cd06581">
    <property type="entry name" value="TM_PBP1_LivM_like"/>
    <property type="match status" value="1"/>
</dbReference>
<keyword evidence="3 6" id="KW-0812">Transmembrane</keyword>
<dbReference type="InterPro" id="IPR001851">
    <property type="entry name" value="ABC_transp_permease"/>
</dbReference>
<dbReference type="EMBL" id="JAGYPM010000001">
    <property type="protein sequence ID" value="MBS4189573.1"/>
    <property type="molecule type" value="Genomic_DNA"/>
</dbReference>
<evidence type="ECO:0000313" key="8">
    <source>
        <dbReference type="Proteomes" id="UP000681027"/>
    </source>
</evidence>
<dbReference type="Proteomes" id="UP000681027">
    <property type="component" value="Unassembled WGS sequence"/>
</dbReference>
<evidence type="ECO:0000256" key="4">
    <source>
        <dbReference type="ARBA" id="ARBA00022989"/>
    </source>
</evidence>
<feature type="transmembrane region" description="Helical" evidence="6">
    <location>
        <begin position="279"/>
        <end position="298"/>
    </location>
</feature>
<keyword evidence="2" id="KW-1003">Cell membrane</keyword>